<evidence type="ECO:0000313" key="3">
    <source>
        <dbReference type="Proteomes" id="UP000006319"/>
    </source>
</evidence>
<organism evidence="2 3">
    <name type="scientific">Plasmodium cynomolgi (strain B)</name>
    <dbReference type="NCBI Taxonomy" id="1120755"/>
    <lineage>
        <taxon>Eukaryota</taxon>
        <taxon>Sar</taxon>
        <taxon>Alveolata</taxon>
        <taxon>Apicomplexa</taxon>
        <taxon>Aconoidasida</taxon>
        <taxon>Haemosporida</taxon>
        <taxon>Plasmodiidae</taxon>
        <taxon>Plasmodium</taxon>
        <taxon>Plasmodium (Plasmodium)</taxon>
    </lineage>
</organism>
<evidence type="ECO:0000256" key="1">
    <source>
        <dbReference type="SAM" id="MobiDB-lite"/>
    </source>
</evidence>
<dbReference type="Proteomes" id="UP000006319">
    <property type="component" value="Chromosome 13"/>
</dbReference>
<dbReference type="eggNOG" id="ENOG502QY2J">
    <property type="taxonomic scope" value="Eukaryota"/>
</dbReference>
<sequence length="191" mass="21421">MDPSEMLKKASPLRINNVEFVGDKGIEELISNISVNYEECTKYDAYMAQDEEEEEEEVEEVEEDVGKTGDAGMGGIFQNVKAGSRTNMTSVEKLGKNETANSNSRSNGKAHKGSNNDVINSLRDFIFKKKMINDGQSGKEANFGKPGRNVFTNLNVRKKRIMESSEESDENSHSVKKIIDYVKKKKKQRKG</sequence>
<dbReference type="VEuPathDB" id="PlasmoDB:PCYB_131190"/>
<keyword evidence="3" id="KW-1185">Reference proteome</keyword>
<evidence type="ECO:0000313" key="2">
    <source>
        <dbReference type="EMBL" id="GAB68245.1"/>
    </source>
</evidence>
<reference evidence="2 3" key="1">
    <citation type="journal article" date="2012" name="Nat. Genet.">
        <title>Plasmodium cynomolgi genome sequences provide insight into Plasmodium vivax and the monkey malaria clade.</title>
        <authorList>
            <person name="Tachibana S."/>
            <person name="Sullivan S.A."/>
            <person name="Kawai S."/>
            <person name="Nakamura S."/>
            <person name="Kim H.R."/>
            <person name="Goto N."/>
            <person name="Arisue N."/>
            <person name="Palacpac N.M.Q."/>
            <person name="Honma H."/>
            <person name="Yagi M."/>
            <person name="Tougan T."/>
            <person name="Katakai Y."/>
            <person name="Kaneko O."/>
            <person name="Mita T."/>
            <person name="Kita K."/>
            <person name="Yasutomi Y."/>
            <person name="Sutton P.L."/>
            <person name="Shakhbatyan R."/>
            <person name="Horii T."/>
            <person name="Yasunaga T."/>
            <person name="Barnwell J.W."/>
            <person name="Escalante A.A."/>
            <person name="Carlton J.M."/>
            <person name="Tanabe K."/>
        </authorList>
    </citation>
    <scope>NUCLEOTIDE SEQUENCE [LARGE SCALE GENOMIC DNA]</scope>
    <source>
        <strain evidence="2 3">B</strain>
    </source>
</reference>
<dbReference type="PhylomeDB" id="K6UZT8"/>
<protein>
    <submittedName>
        <fullName evidence="2">Uncharacterized protein</fullName>
    </submittedName>
</protein>
<feature type="compositionally biased region" description="Polar residues" evidence="1">
    <location>
        <begin position="98"/>
        <end position="116"/>
    </location>
</feature>
<dbReference type="EMBL" id="DF157105">
    <property type="protein sequence ID" value="GAB68245.1"/>
    <property type="molecule type" value="Genomic_DNA"/>
</dbReference>
<dbReference type="OMA" id="DAYMAQD"/>
<accession>K6UZT8</accession>
<feature type="compositionally biased region" description="Acidic residues" evidence="1">
    <location>
        <begin position="49"/>
        <end position="63"/>
    </location>
</feature>
<dbReference type="OrthoDB" id="387144at2759"/>
<gene>
    <name evidence="2" type="ORF">PCYB_131190</name>
</gene>
<dbReference type="GeneID" id="14694619"/>
<name>K6UZT8_PLACD</name>
<feature type="region of interest" description="Disordered" evidence="1">
    <location>
        <begin position="49"/>
        <end position="116"/>
    </location>
</feature>
<dbReference type="AlphaFoldDB" id="K6UZT8"/>
<proteinExistence type="predicted"/>
<dbReference type="KEGG" id="pcy:PCYB_131190"/>
<dbReference type="RefSeq" id="XP_004224192.1">
    <property type="nucleotide sequence ID" value="XM_004224144.1"/>
</dbReference>